<dbReference type="EC" id="3.6.4.7" evidence="4"/>
<dbReference type="GO" id="GO:0005524">
    <property type="term" value="F:ATP binding"/>
    <property type="evidence" value="ECO:0007669"/>
    <property type="project" value="UniProtKB-KW"/>
</dbReference>
<dbReference type="EMBL" id="JANBOH010000030">
    <property type="protein sequence ID" value="KAJ1647423.1"/>
    <property type="molecule type" value="Genomic_DNA"/>
</dbReference>
<organism evidence="4 5">
    <name type="scientific">Coemansia asiatica</name>
    <dbReference type="NCBI Taxonomy" id="1052880"/>
    <lineage>
        <taxon>Eukaryota</taxon>
        <taxon>Fungi</taxon>
        <taxon>Fungi incertae sedis</taxon>
        <taxon>Zoopagomycota</taxon>
        <taxon>Kickxellomycotina</taxon>
        <taxon>Kickxellomycetes</taxon>
        <taxon>Kickxellales</taxon>
        <taxon>Kickxellaceae</taxon>
        <taxon>Coemansia</taxon>
    </lineage>
</organism>
<keyword evidence="3" id="KW-0067">ATP-binding</keyword>
<gene>
    <name evidence="4" type="primary">AFG1</name>
    <name evidence="4" type="ORF">LPJ64_001199</name>
</gene>
<comment type="similarity">
    <text evidence="1">Belongs to the AFG1 ATPase family.</text>
</comment>
<protein>
    <submittedName>
        <fullName evidence="4">ATPase</fullName>
        <ecNumber evidence="4">3.6.4.7</ecNumber>
    </submittedName>
</protein>
<dbReference type="GO" id="GO:0005739">
    <property type="term" value="C:mitochondrion"/>
    <property type="evidence" value="ECO:0007669"/>
    <property type="project" value="TreeGrafter"/>
</dbReference>
<evidence type="ECO:0000256" key="1">
    <source>
        <dbReference type="ARBA" id="ARBA00010322"/>
    </source>
</evidence>
<name>A0A9W7XQ43_9FUNG</name>
<dbReference type="Proteomes" id="UP001145021">
    <property type="component" value="Unassembled WGS sequence"/>
</dbReference>
<dbReference type="InterPro" id="IPR005654">
    <property type="entry name" value="ATPase_AFG1-like"/>
</dbReference>
<evidence type="ECO:0000313" key="4">
    <source>
        <dbReference type="EMBL" id="KAJ1647423.1"/>
    </source>
</evidence>
<dbReference type="PANTHER" id="PTHR12169">
    <property type="entry name" value="ATPASE N2B"/>
    <property type="match status" value="1"/>
</dbReference>
<keyword evidence="4" id="KW-0378">Hydrolase</keyword>
<dbReference type="Pfam" id="PF03969">
    <property type="entry name" value="AFG1_ATPase"/>
    <property type="match status" value="1"/>
</dbReference>
<dbReference type="SUPFAM" id="SSF52540">
    <property type="entry name" value="P-loop containing nucleoside triphosphate hydrolases"/>
    <property type="match status" value="1"/>
</dbReference>
<evidence type="ECO:0000313" key="5">
    <source>
        <dbReference type="Proteomes" id="UP001145021"/>
    </source>
</evidence>
<dbReference type="Gene3D" id="3.40.50.300">
    <property type="entry name" value="P-loop containing nucleotide triphosphate hydrolases"/>
    <property type="match status" value="1"/>
</dbReference>
<proteinExistence type="inferred from homology"/>
<sequence>MYRKLLLTNTRRIVAYNSPRSRVQLSSGRSRLAAVLYCSAASKDSQQAPCRRYVHTSVIATGAATATAAATTSSIQAAARDEYQKYITASQSKNKQQSLLLALSTSSSQEGPVAEYERLVKAGQFIDDSFQRTIVSRLDRLYQELLEYTPPELSSTKTNSSSSLWKRLFGGQKSESAVSKDTPRGLYIYGDVGTGKTTTMDLFYDTVPTKKKRRIHFHAFMLDVHARINSFRRTHSLADDPVPTIARELAKDAHVLCFDEFQVTDIADAMVLRRLVTELFQNGVVIVTTSNRHPDELYKNGIQRESFLPCIDLLKNRCEVVSLDSGTDYRKVARETESVYFSPITADTNKVLHALFALASNGATIETNVPLRFLGRTLNVPIAAGGVARFNFNQLCKDAHSAADYIELAKNFHTILLTDVPVMHMSDRNEARRFITLIDALYESHAVLFMSSEADIYSLFTGKSEVDNFKEHRQSKQVESSSPVAPNTQSVMAYAGEEEAFAFQRAVSRLVEMSSRRWIMAGRNKALAENAMQQEIRNAQPDSYEQQQQYRSHCNRSGSNGGEMRHSVA</sequence>
<accession>A0A9W7XQ43</accession>
<dbReference type="InterPro" id="IPR027417">
    <property type="entry name" value="P-loop_NTPase"/>
</dbReference>
<comment type="caution">
    <text evidence="4">The sequence shown here is derived from an EMBL/GenBank/DDBJ whole genome shotgun (WGS) entry which is preliminary data.</text>
</comment>
<dbReference type="AlphaFoldDB" id="A0A9W7XQ43"/>
<dbReference type="PANTHER" id="PTHR12169:SF6">
    <property type="entry name" value="AFG1-LIKE ATPASE"/>
    <property type="match status" value="1"/>
</dbReference>
<keyword evidence="5" id="KW-1185">Reference proteome</keyword>
<evidence type="ECO:0000256" key="3">
    <source>
        <dbReference type="ARBA" id="ARBA00022840"/>
    </source>
</evidence>
<reference evidence="4" key="1">
    <citation type="submission" date="2022-07" db="EMBL/GenBank/DDBJ databases">
        <title>Phylogenomic reconstructions and comparative analyses of Kickxellomycotina fungi.</title>
        <authorList>
            <person name="Reynolds N.K."/>
            <person name="Stajich J.E."/>
            <person name="Barry K."/>
            <person name="Grigoriev I.V."/>
            <person name="Crous P."/>
            <person name="Smith M.E."/>
        </authorList>
    </citation>
    <scope>NUCLEOTIDE SEQUENCE</scope>
    <source>
        <strain evidence="4">NBRC 105413</strain>
    </source>
</reference>
<dbReference type="GO" id="GO:0016887">
    <property type="term" value="F:ATP hydrolysis activity"/>
    <property type="evidence" value="ECO:0007669"/>
    <property type="project" value="InterPro"/>
</dbReference>
<keyword evidence="2" id="KW-0547">Nucleotide-binding</keyword>
<evidence type="ECO:0000256" key="2">
    <source>
        <dbReference type="ARBA" id="ARBA00022741"/>
    </source>
</evidence>
<dbReference type="NCBIfam" id="NF040713">
    <property type="entry name" value="ZapE"/>
    <property type="match status" value="1"/>
</dbReference>